<accession>A0A8J3WZG7</accession>
<sequence length="148" mass="15665">MMSGVGALVTLELPPDSPVLELPWIITFGPLSDDEEWEPVVCGPYERAHAMALAESIVADEELMAVVEPLQPYVSVERIRDEIAAARLAVESDGEPDLLDDGYADNGYADNGYAPGGAAPALTEPGTPPSEEELRAGFARIAARLTGS</sequence>
<comment type="caution">
    <text evidence="2">The sequence shown here is derived from an EMBL/GenBank/DDBJ whole genome shotgun (WGS) entry which is preliminary data.</text>
</comment>
<feature type="compositionally biased region" description="Acidic residues" evidence="1">
    <location>
        <begin position="94"/>
        <end position="103"/>
    </location>
</feature>
<feature type="region of interest" description="Disordered" evidence="1">
    <location>
        <begin position="94"/>
        <end position="131"/>
    </location>
</feature>
<dbReference type="EMBL" id="BOON01000006">
    <property type="protein sequence ID" value="GII21199.1"/>
    <property type="molecule type" value="Genomic_DNA"/>
</dbReference>
<organism evidence="2 3">
    <name type="scientific">Planosporangium mesophilum</name>
    <dbReference type="NCBI Taxonomy" id="689768"/>
    <lineage>
        <taxon>Bacteria</taxon>
        <taxon>Bacillati</taxon>
        <taxon>Actinomycetota</taxon>
        <taxon>Actinomycetes</taxon>
        <taxon>Micromonosporales</taxon>
        <taxon>Micromonosporaceae</taxon>
        <taxon>Planosporangium</taxon>
    </lineage>
</organism>
<dbReference type="AlphaFoldDB" id="A0A8J3WZG7"/>
<evidence type="ECO:0000313" key="3">
    <source>
        <dbReference type="Proteomes" id="UP000599074"/>
    </source>
</evidence>
<keyword evidence="3" id="KW-1185">Reference proteome</keyword>
<gene>
    <name evidence="2" type="ORF">Pme01_07960</name>
</gene>
<protein>
    <submittedName>
        <fullName evidence="2">Uncharacterized protein</fullName>
    </submittedName>
</protein>
<proteinExistence type="predicted"/>
<evidence type="ECO:0000256" key="1">
    <source>
        <dbReference type="SAM" id="MobiDB-lite"/>
    </source>
</evidence>
<reference evidence="2" key="1">
    <citation type="submission" date="2021-01" db="EMBL/GenBank/DDBJ databases">
        <title>Whole genome shotgun sequence of Planosporangium mesophilum NBRC 109066.</title>
        <authorList>
            <person name="Komaki H."/>
            <person name="Tamura T."/>
        </authorList>
    </citation>
    <scope>NUCLEOTIDE SEQUENCE</scope>
    <source>
        <strain evidence="2">NBRC 109066</strain>
    </source>
</reference>
<dbReference type="Proteomes" id="UP000599074">
    <property type="component" value="Unassembled WGS sequence"/>
</dbReference>
<evidence type="ECO:0000313" key="2">
    <source>
        <dbReference type="EMBL" id="GII21199.1"/>
    </source>
</evidence>
<name>A0A8J3WZG7_9ACTN</name>